<gene>
    <name evidence="1" type="ORF">B0H17DRAFT_930752</name>
</gene>
<dbReference type="AlphaFoldDB" id="A0AAD7DNN5"/>
<dbReference type="Proteomes" id="UP001221757">
    <property type="component" value="Unassembled WGS sequence"/>
</dbReference>
<reference evidence="1" key="1">
    <citation type="submission" date="2023-03" db="EMBL/GenBank/DDBJ databases">
        <title>Massive genome expansion in bonnet fungi (Mycena s.s.) driven by repeated elements and novel gene families across ecological guilds.</title>
        <authorList>
            <consortium name="Lawrence Berkeley National Laboratory"/>
            <person name="Harder C.B."/>
            <person name="Miyauchi S."/>
            <person name="Viragh M."/>
            <person name="Kuo A."/>
            <person name="Thoen E."/>
            <person name="Andreopoulos B."/>
            <person name="Lu D."/>
            <person name="Skrede I."/>
            <person name="Drula E."/>
            <person name="Henrissat B."/>
            <person name="Morin E."/>
            <person name="Kohler A."/>
            <person name="Barry K."/>
            <person name="LaButti K."/>
            <person name="Morin E."/>
            <person name="Salamov A."/>
            <person name="Lipzen A."/>
            <person name="Mereny Z."/>
            <person name="Hegedus B."/>
            <person name="Baldrian P."/>
            <person name="Stursova M."/>
            <person name="Weitz H."/>
            <person name="Taylor A."/>
            <person name="Grigoriev I.V."/>
            <person name="Nagy L.G."/>
            <person name="Martin F."/>
            <person name="Kauserud H."/>
        </authorList>
    </citation>
    <scope>NUCLEOTIDE SEQUENCE</scope>
    <source>
        <strain evidence="1">CBHHK067</strain>
    </source>
</reference>
<evidence type="ECO:0000313" key="2">
    <source>
        <dbReference type="Proteomes" id="UP001221757"/>
    </source>
</evidence>
<protein>
    <submittedName>
        <fullName evidence="1">Uncharacterized protein</fullName>
    </submittedName>
</protein>
<dbReference type="InterPro" id="IPR041078">
    <property type="entry name" value="Plavaka"/>
</dbReference>
<comment type="caution">
    <text evidence="1">The sequence shown here is derived from an EMBL/GenBank/DDBJ whole genome shotgun (WGS) entry which is preliminary data.</text>
</comment>
<keyword evidence="2" id="KW-1185">Reference proteome</keyword>
<evidence type="ECO:0000313" key="1">
    <source>
        <dbReference type="EMBL" id="KAJ7695466.1"/>
    </source>
</evidence>
<name>A0AAD7DNN5_MYCRO</name>
<accession>A0AAD7DNN5</accession>
<dbReference type="EMBL" id="JARKIE010000038">
    <property type="protein sequence ID" value="KAJ7695466.1"/>
    <property type="molecule type" value="Genomic_DNA"/>
</dbReference>
<proteinExistence type="predicted"/>
<dbReference type="Pfam" id="PF18759">
    <property type="entry name" value="Plavaka"/>
    <property type="match status" value="1"/>
</dbReference>
<organism evidence="1 2">
    <name type="scientific">Mycena rosella</name>
    <name type="common">Pink bonnet</name>
    <name type="synonym">Agaricus rosellus</name>
    <dbReference type="NCBI Taxonomy" id="1033263"/>
    <lineage>
        <taxon>Eukaryota</taxon>
        <taxon>Fungi</taxon>
        <taxon>Dikarya</taxon>
        <taxon>Basidiomycota</taxon>
        <taxon>Agaricomycotina</taxon>
        <taxon>Agaricomycetes</taxon>
        <taxon>Agaricomycetidae</taxon>
        <taxon>Agaricales</taxon>
        <taxon>Marasmiineae</taxon>
        <taxon>Mycenaceae</taxon>
        <taxon>Mycena</taxon>
    </lineage>
</organism>
<sequence length="478" mass="54381">MKPTEDSRLSPLTVPPLPIPSPALPSFAPFRNSTVWGFINWMWSGSAMKSIAECTRLIDFLKSDDFNKADLQDFDLKAETDKFDRFLGGGGVGATLGEASGVKDGWKEVSVDIEVPDGKKRGPNDPILKFSVPGLHFRNLTQTIKSALQDHSSRYFHYTPFKHFWQTSTDEPAQRIYDEIYSSDAFIEAHEKLQRQPAEPDCTLERVVAALMWWSDSTHLANFGTASLWPLYLFFGNQSKWVHGKPRAGACHHVAYMPKLPDDFFDWFFPETGHSPSAEVLTHCRRELMHAIWKLLLDGEFLEACKHGIVVECPDGVSRRFYFRVFTYSADYPKKVLLATIRNLGKCPCPRCLVTKDKLDQVGTARDDKIRVTSKRVDDEDLRSTIQKARDRIYRWGRTIKSITVERLLSPKSWVPTANAFSAVAAYSFGMFTMLVVDFMHEFELGVWKAVFTHLIRILVAHGGDAVQALNNRYVPYL</sequence>